<keyword evidence="7 8" id="KW-0133">Cell shape</keyword>
<feature type="domain" description="Mur ligase C-terminal" evidence="9">
    <location>
        <begin position="315"/>
        <end position="428"/>
    </location>
</feature>
<dbReference type="PANTHER" id="PTHR43692">
    <property type="entry name" value="UDP-N-ACETYLMURAMOYLALANINE--D-GLUTAMATE LIGASE"/>
    <property type="match status" value="1"/>
</dbReference>
<dbReference type="SUPFAM" id="SSF53244">
    <property type="entry name" value="MurD-like peptide ligases, peptide-binding domain"/>
    <property type="match status" value="1"/>
</dbReference>
<dbReference type="EMBL" id="JBHSBU010000001">
    <property type="protein sequence ID" value="MFC4159957.1"/>
    <property type="molecule type" value="Genomic_DNA"/>
</dbReference>
<dbReference type="InterPro" id="IPR036565">
    <property type="entry name" value="Mur-like_cat_sf"/>
</dbReference>
<comment type="catalytic activity">
    <reaction evidence="7 8">
        <text>UDP-N-acetyl-alpha-D-muramoyl-L-alanine + D-glutamate + ATP = UDP-N-acetyl-alpha-D-muramoyl-L-alanyl-D-glutamate + ADP + phosphate + H(+)</text>
        <dbReference type="Rhea" id="RHEA:16429"/>
        <dbReference type="ChEBI" id="CHEBI:15378"/>
        <dbReference type="ChEBI" id="CHEBI:29986"/>
        <dbReference type="ChEBI" id="CHEBI:30616"/>
        <dbReference type="ChEBI" id="CHEBI:43474"/>
        <dbReference type="ChEBI" id="CHEBI:83898"/>
        <dbReference type="ChEBI" id="CHEBI:83900"/>
        <dbReference type="ChEBI" id="CHEBI:456216"/>
        <dbReference type="EC" id="6.3.2.9"/>
    </reaction>
</comment>
<dbReference type="EC" id="6.3.2.9" evidence="7 8"/>
<gene>
    <name evidence="7 11" type="primary">murD</name>
    <name evidence="11" type="ORF">ACFOW7_11430</name>
</gene>
<keyword evidence="7 8" id="KW-0132">Cell division</keyword>
<keyword evidence="7 8" id="KW-0961">Cell wall biogenesis/degradation</keyword>
<comment type="caution">
    <text evidence="11">The sequence shown here is derived from an EMBL/GenBank/DDBJ whole genome shotgun (WGS) entry which is preliminary data.</text>
</comment>
<keyword evidence="5 7" id="KW-0547">Nucleotide-binding</keyword>
<dbReference type="InterPro" id="IPR004101">
    <property type="entry name" value="Mur_ligase_C"/>
</dbReference>
<comment type="pathway">
    <text evidence="2 7 8">Cell wall biogenesis; peptidoglycan biosynthesis.</text>
</comment>
<dbReference type="Proteomes" id="UP001595791">
    <property type="component" value="Unassembled WGS sequence"/>
</dbReference>
<evidence type="ECO:0000256" key="4">
    <source>
        <dbReference type="ARBA" id="ARBA00022598"/>
    </source>
</evidence>
<protein>
    <recommendedName>
        <fullName evidence="7 8">UDP-N-acetylmuramoylalanine--D-glutamate ligase</fullName>
        <ecNumber evidence="7 8">6.3.2.9</ecNumber>
    </recommendedName>
    <alternativeName>
        <fullName evidence="7">D-glutamic acid-adding enzyme</fullName>
    </alternativeName>
    <alternativeName>
        <fullName evidence="7">UDP-N-acetylmuramoyl-L-alanyl-D-glutamate synthetase</fullName>
    </alternativeName>
</protein>
<dbReference type="NCBIfam" id="TIGR01087">
    <property type="entry name" value="murD"/>
    <property type="match status" value="1"/>
</dbReference>
<keyword evidence="7 8" id="KW-0131">Cell cycle</keyword>
<comment type="function">
    <text evidence="7 8">Cell wall formation. Catalyzes the addition of glutamate to the nucleotide precursor UDP-N-acetylmuramoyl-L-alanine (UMA).</text>
</comment>
<evidence type="ECO:0000256" key="5">
    <source>
        <dbReference type="ARBA" id="ARBA00022741"/>
    </source>
</evidence>
<evidence type="ECO:0000256" key="3">
    <source>
        <dbReference type="ARBA" id="ARBA00022490"/>
    </source>
</evidence>
<dbReference type="InterPro" id="IPR036615">
    <property type="entry name" value="Mur_ligase_C_dom_sf"/>
</dbReference>
<name>A0ABV8MQL4_9NEIS</name>
<keyword evidence="12" id="KW-1185">Reference proteome</keyword>
<dbReference type="Gene3D" id="3.40.50.720">
    <property type="entry name" value="NAD(P)-binding Rossmann-like Domain"/>
    <property type="match status" value="1"/>
</dbReference>
<comment type="subcellular location">
    <subcellularLocation>
        <location evidence="1 7 8">Cytoplasm</location>
    </subcellularLocation>
</comment>
<sequence length="453" mass="47525">MQWAGKRVTVVGLGASGLAAARWLARRGAVVTVADSQERPANLDALRAALPQVETRLGAFGEATFAEAELLVVSPGVPLRQPAIAAALARGIEAIGDIEVFARSGVGGRVIAITGSNGKSTVTAMVGAMCEAAGMVTVTAGNIGLPILDVLSEVEAEVRPLPDVWVLELSSFQLETTYSLAPDAATVLNVSEDHLDRYDSMLHYANAKSRIFEGLGAMVLNREDGYCRGMARPGRQVFWFGLDAPRSPSEYGLRRAGPDTELVCGDFALLLTSELPLAGLHNAANALAALALTRAIGLPTLPLVAALKQFKGLPHRVELVAEREGVSYYDDSKGTNVGATEAALEGMNRPVVLIAGGDGKGQDFTPLADACRGKCRAVVLIGRDAPRLREALAPAGVELIDAASMEEAVRLASRAARSGDAVLMSPACASFDMFRNYGHRAEVFIAAVKALSP</sequence>
<dbReference type="PANTHER" id="PTHR43692:SF1">
    <property type="entry name" value="UDP-N-ACETYLMURAMOYLALANINE--D-GLUTAMATE LIGASE"/>
    <property type="match status" value="1"/>
</dbReference>
<evidence type="ECO:0000256" key="6">
    <source>
        <dbReference type="ARBA" id="ARBA00022840"/>
    </source>
</evidence>
<evidence type="ECO:0000259" key="10">
    <source>
        <dbReference type="Pfam" id="PF08245"/>
    </source>
</evidence>
<evidence type="ECO:0000313" key="11">
    <source>
        <dbReference type="EMBL" id="MFC4159957.1"/>
    </source>
</evidence>
<evidence type="ECO:0000256" key="1">
    <source>
        <dbReference type="ARBA" id="ARBA00004496"/>
    </source>
</evidence>
<dbReference type="InterPro" id="IPR005762">
    <property type="entry name" value="MurD"/>
</dbReference>
<dbReference type="Pfam" id="PF21799">
    <property type="entry name" value="MurD-like_N"/>
    <property type="match status" value="1"/>
</dbReference>
<evidence type="ECO:0000256" key="7">
    <source>
        <dbReference type="HAMAP-Rule" id="MF_00639"/>
    </source>
</evidence>
<keyword evidence="4 7" id="KW-0436">Ligase</keyword>
<evidence type="ECO:0000256" key="2">
    <source>
        <dbReference type="ARBA" id="ARBA00004752"/>
    </source>
</evidence>
<feature type="binding site" evidence="7">
    <location>
        <begin position="115"/>
        <end position="121"/>
    </location>
    <ligand>
        <name>ATP</name>
        <dbReference type="ChEBI" id="CHEBI:30616"/>
    </ligand>
</feature>
<dbReference type="HAMAP" id="MF_00639">
    <property type="entry name" value="MurD"/>
    <property type="match status" value="1"/>
</dbReference>
<feature type="domain" description="Mur ligase central" evidence="10">
    <location>
        <begin position="113"/>
        <end position="292"/>
    </location>
</feature>
<keyword evidence="3 7" id="KW-0963">Cytoplasm</keyword>
<comment type="similarity">
    <text evidence="7">Belongs to the MurCDEF family.</text>
</comment>
<dbReference type="Pfam" id="PF02875">
    <property type="entry name" value="Mur_ligase_C"/>
    <property type="match status" value="1"/>
</dbReference>
<dbReference type="InterPro" id="IPR013221">
    <property type="entry name" value="Mur_ligase_cen"/>
</dbReference>
<reference evidence="12" key="1">
    <citation type="journal article" date="2019" name="Int. J. Syst. Evol. Microbiol.">
        <title>The Global Catalogue of Microorganisms (GCM) 10K type strain sequencing project: providing services to taxonomists for standard genome sequencing and annotation.</title>
        <authorList>
            <consortium name="The Broad Institute Genomics Platform"/>
            <consortium name="The Broad Institute Genome Sequencing Center for Infectious Disease"/>
            <person name="Wu L."/>
            <person name="Ma J."/>
        </authorList>
    </citation>
    <scope>NUCLEOTIDE SEQUENCE [LARGE SCALE GENOMIC DNA]</scope>
    <source>
        <strain evidence="12">LMG 29894</strain>
    </source>
</reference>
<proteinExistence type="inferred from homology"/>
<dbReference type="Gene3D" id="3.40.1190.10">
    <property type="entry name" value="Mur-like, catalytic domain"/>
    <property type="match status" value="1"/>
</dbReference>
<evidence type="ECO:0000313" key="12">
    <source>
        <dbReference type="Proteomes" id="UP001595791"/>
    </source>
</evidence>
<dbReference type="RefSeq" id="WP_378164261.1">
    <property type="nucleotide sequence ID" value="NZ_JBHSBU010000001.1"/>
</dbReference>
<accession>A0ABV8MQL4</accession>
<evidence type="ECO:0000256" key="8">
    <source>
        <dbReference type="RuleBase" id="RU003664"/>
    </source>
</evidence>
<keyword evidence="7 8" id="KW-0573">Peptidoglycan synthesis</keyword>
<keyword evidence="6 7" id="KW-0067">ATP-binding</keyword>
<organism evidence="11 12">
    <name type="scientific">Chitinimonas lacunae</name>
    <dbReference type="NCBI Taxonomy" id="1963018"/>
    <lineage>
        <taxon>Bacteria</taxon>
        <taxon>Pseudomonadati</taxon>
        <taxon>Pseudomonadota</taxon>
        <taxon>Betaproteobacteria</taxon>
        <taxon>Neisseriales</taxon>
        <taxon>Chitinibacteraceae</taxon>
        <taxon>Chitinimonas</taxon>
    </lineage>
</organism>
<dbReference type="SUPFAM" id="SSF53623">
    <property type="entry name" value="MurD-like peptide ligases, catalytic domain"/>
    <property type="match status" value="1"/>
</dbReference>
<dbReference type="Pfam" id="PF08245">
    <property type="entry name" value="Mur_ligase_M"/>
    <property type="match status" value="1"/>
</dbReference>
<dbReference type="Gene3D" id="3.90.190.20">
    <property type="entry name" value="Mur ligase, C-terminal domain"/>
    <property type="match status" value="1"/>
</dbReference>
<dbReference type="SUPFAM" id="SSF51984">
    <property type="entry name" value="MurCD N-terminal domain"/>
    <property type="match status" value="1"/>
</dbReference>
<evidence type="ECO:0000259" key="9">
    <source>
        <dbReference type="Pfam" id="PF02875"/>
    </source>
</evidence>
<dbReference type="GO" id="GO:0008764">
    <property type="term" value="F:UDP-N-acetylmuramoylalanine-D-glutamate ligase activity"/>
    <property type="evidence" value="ECO:0007669"/>
    <property type="project" value="UniProtKB-EC"/>
</dbReference>